<dbReference type="GO" id="GO:0022904">
    <property type="term" value="P:respiratory electron transport chain"/>
    <property type="evidence" value="ECO:0007669"/>
    <property type="project" value="InterPro"/>
</dbReference>
<gene>
    <name evidence="15" type="ORF">JEQ47_09800</name>
</gene>
<feature type="transmembrane region" description="Helical" evidence="13">
    <location>
        <begin position="48"/>
        <end position="67"/>
    </location>
</feature>
<evidence type="ECO:0000256" key="4">
    <source>
        <dbReference type="ARBA" id="ARBA00022475"/>
    </source>
</evidence>
<accession>A0A934MLU7</accession>
<keyword evidence="9 13" id="KW-1133">Transmembrane helix</keyword>
<keyword evidence="4" id="KW-1003">Cell membrane</keyword>
<comment type="similarity">
    <text evidence="12">Belongs to the cytochrome b561 family.</text>
</comment>
<evidence type="ECO:0000256" key="3">
    <source>
        <dbReference type="ARBA" id="ARBA00022448"/>
    </source>
</evidence>
<dbReference type="GO" id="GO:0009055">
    <property type="term" value="F:electron transfer activity"/>
    <property type="evidence" value="ECO:0007669"/>
    <property type="project" value="InterPro"/>
</dbReference>
<dbReference type="PANTHER" id="PTHR30529">
    <property type="entry name" value="CYTOCHROME B561"/>
    <property type="match status" value="1"/>
</dbReference>
<name>A0A934MLU7_9HYPH</name>
<sequence>MPQPRAYSGVQIALHWIIAALLLVQLTINTDMQRAFAQRLSSGTLPENTGAIFHAAIGILILVLALIRLSIRTTRGVPAPHDNHPLINMLSHATHLLLYGFLFFMPITGALAWFTGIELAGVMHELGRLVLIPAILLHLGGALFEELVLNKRVIKRMVRAKLP</sequence>
<evidence type="ECO:0000256" key="11">
    <source>
        <dbReference type="ARBA" id="ARBA00023136"/>
    </source>
</evidence>
<keyword evidence="11 13" id="KW-0472">Membrane</keyword>
<dbReference type="Proteomes" id="UP000602124">
    <property type="component" value="Unassembled WGS sequence"/>
</dbReference>
<feature type="transmembrane region" description="Helical" evidence="13">
    <location>
        <begin position="96"/>
        <end position="117"/>
    </location>
</feature>
<keyword evidence="8" id="KW-0249">Electron transport</keyword>
<evidence type="ECO:0000259" key="14">
    <source>
        <dbReference type="Pfam" id="PF01292"/>
    </source>
</evidence>
<dbReference type="InterPro" id="IPR011577">
    <property type="entry name" value="Cyt_b561_bac/Ni-Hgenase"/>
</dbReference>
<comment type="cofactor">
    <cofactor evidence="1">
        <name>heme b</name>
        <dbReference type="ChEBI" id="CHEBI:60344"/>
    </cofactor>
</comment>
<feature type="domain" description="Cytochrome b561 bacterial/Ni-hydrogenase" evidence="14">
    <location>
        <begin position="7"/>
        <end position="159"/>
    </location>
</feature>
<evidence type="ECO:0000256" key="7">
    <source>
        <dbReference type="ARBA" id="ARBA00022723"/>
    </source>
</evidence>
<keyword evidence="10" id="KW-0408">Iron</keyword>
<dbReference type="AlphaFoldDB" id="A0A934MLU7"/>
<evidence type="ECO:0000256" key="8">
    <source>
        <dbReference type="ARBA" id="ARBA00022982"/>
    </source>
</evidence>
<evidence type="ECO:0000313" key="16">
    <source>
        <dbReference type="Proteomes" id="UP000602124"/>
    </source>
</evidence>
<feature type="transmembrane region" description="Helical" evidence="13">
    <location>
        <begin position="12"/>
        <end position="28"/>
    </location>
</feature>
<keyword evidence="6 13" id="KW-0812">Transmembrane</keyword>
<dbReference type="PANTHER" id="PTHR30529:SF1">
    <property type="entry name" value="CYTOCHROME B561 HOMOLOG 2"/>
    <property type="match status" value="1"/>
</dbReference>
<keyword evidence="3" id="KW-0813">Transport</keyword>
<dbReference type="GO" id="GO:0005886">
    <property type="term" value="C:plasma membrane"/>
    <property type="evidence" value="ECO:0007669"/>
    <property type="project" value="UniProtKB-SubCell"/>
</dbReference>
<protein>
    <submittedName>
        <fullName evidence="15">Cytochrome b/b6 domain-containing protein</fullName>
    </submittedName>
</protein>
<evidence type="ECO:0000256" key="5">
    <source>
        <dbReference type="ARBA" id="ARBA00022617"/>
    </source>
</evidence>
<evidence type="ECO:0000313" key="15">
    <source>
        <dbReference type="EMBL" id="MBJ3785011.1"/>
    </source>
</evidence>
<evidence type="ECO:0000256" key="13">
    <source>
        <dbReference type="SAM" id="Phobius"/>
    </source>
</evidence>
<proteinExistence type="inferred from homology"/>
<feature type="transmembrane region" description="Helical" evidence="13">
    <location>
        <begin position="129"/>
        <end position="149"/>
    </location>
</feature>
<evidence type="ECO:0000256" key="12">
    <source>
        <dbReference type="ARBA" id="ARBA00037975"/>
    </source>
</evidence>
<comment type="caution">
    <text evidence="15">The sequence shown here is derived from an EMBL/GenBank/DDBJ whole genome shotgun (WGS) entry which is preliminary data.</text>
</comment>
<evidence type="ECO:0000256" key="6">
    <source>
        <dbReference type="ARBA" id="ARBA00022692"/>
    </source>
</evidence>
<evidence type="ECO:0000256" key="2">
    <source>
        <dbReference type="ARBA" id="ARBA00004651"/>
    </source>
</evidence>
<evidence type="ECO:0000256" key="9">
    <source>
        <dbReference type="ARBA" id="ARBA00022989"/>
    </source>
</evidence>
<organism evidence="15 16">
    <name type="scientific">Devosia sediminis</name>
    <dbReference type="NCBI Taxonomy" id="2798801"/>
    <lineage>
        <taxon>Bacteria</taxon>
        <taxon>Pseudomonadati</taxon>
        <taxon>Pseudomonadota</taxon>
        <taxon>Alphaproteobacteria</taxon>
        <taxon>Hyphomicrobiales</taxon>
        <taxon>Devosiaceae</taxon>
        <taxon>Devosia</taxon>
    </lineage>
</organism>
<comment type="subcellular location">
    <subcellularLocation>
        <location evidence="2">Cell membrane</location>
        <topology evidence="2">Multi-pass membrane protein</topology>
    </subcellularLocation>
</comment>
<dbReference type="GO" id="GO:0046872">
    <property type="term" value="F:metal ion binding"/>
    <property type="evidence" value="ECO:0007669"/>
    <property type="project" value="UniProtKB-KW"/>
</dbReference>
<dbReference type="Pfam" id="PF01292">
    <property type="entry name" value="Ni_hydr_CYTB"/>
    <property type="match status" value="1"/>
</dbReference>
<evidence type="ECO:0000256" key="10">
    <source>
        <dbReference type="ARBA" id="ARBA00023004"/>
    </source>
</evidence>
<dbReference type="InterPro" id="IPR052168">
    <property type="entry name" value="Cytochrome_b561_oxidase"/>
</dbReference>
<dbReference type="EMBL" id="JAEKMH010000002">
    <property type="protein sequence ID" value="MBJ3785011.1"/>
    <property type="molecule type" value="Genomic_DNA"/>
</dbReference>
<reference evidence="15" key="1">
    <citation type="submission" date="2020-12" db="EMBL/GenBank/DDBJ databases">
        <title>Devosia sp. MSA67 isolated from Mo River.</title>
        <authorList>
            <person name="Ma F."/>
            <person name="Zi Z."/>
        </authorList>
    </citation>
    <scope>NUCLEOTIDE SEQUENCE</scope>
    <source>
        <strain evidence="15">MSA67</strain>
    </source>
</reference>
<keyword evidence="5" id="KW-0349">Heme</keyword>
<evidence type="ECO:0000256" key="1">
    <source>
        <dbReference type="ARBA" id="ARBA00001970"/>
    </source>
</evidence>
<dbReference type="RefSeq" id="WP_198876220.1">
    <property type="nucleotide sequence ID" value="NZ_JAEKMH010000002.1"/>
</dbReference>
<dbReference type="GO" id="GO:0020037">
    <property type="term" value="F:heme binding"/>
    <property type="evidence" value="ECO:0007669"/>
    <property type="project" value="TreeGrafter"/>
</dbReference>
<dbReference type="InterPro" id="IPR016174">
    <property type="entry name" value="Di-haem_cyt_TM"/>
</dbReference>
<keyword evidence="7" id="KW-0479">Metal-binding</keyword>
<dbReference type="SUPFAM" id="SSF81342">
    <property type="entry name" value="Transmembrane di-heme cytochromes"/>
    <property type="match status" value="1"/>
</dbReference>
<keyword evidence="16" id="KW-1185">Reference proteome</keyword>